<keyword evidence="3" id="KW-0687">Ribonucleoprotein</keyword>
<dbReference type="STRING" id="1555241.A0A4P9XBI0"/>
<protein>
    <recommendedName>
        <fullName evidence="4">Large ribosomal subunit protein uL5 C-terminal domain-containing protein</fullName>
    </recommendedName>
</protein>
<keyword evidence="2" id="KW-0689">Ribosomal protein</keyword>
<dbReference type="GO" id="GO:0003735">
    <property type="term" value="F:structural constituent of ribosome"/>
    <property type="evidence" value="ECO:0007669"/>
    <property type="project" value="InterPro"/>
</dbReference>
<evidence type="ECO:0000256" key="2">
    <source>
        <dbReference type="ARBA" id="ARBA00022980"/>
    </source>
</evidence>
<dbReference type="InterPro" id="IPR002132">
    <property type="entry name" value="Ribosomal_uL5"/>
</dbReference>
<dbReference type="Gene3D" id="3.30.1440.10">
    <property type="match status" value="1"/>
</dbReference>
<dbReference type="GO" id="GO:0005840">
    <property type="term" value="C:ribosome"/>
    <property type="evidence" value="ECO:0007669"/>
    <property type="project" value="UniProtKB-KW"/>
</dbReference>
<dbReference type="Pfam" id="PF00673">
    <property type="entry name" value="Ribosomal_L5_C"/>
    <property type="match status" value="1"/>
</dbReference>
<dbReference type="InterPro" id="IPR031309">
    <property type="entry name" value="Ribosomal_uL5_C"/>
</dbReference>
<sequence>MATDVASAAADDADVPSEGVAWNVLSRSRLQAHYYDTLVDNLAILSYDATAAAGSPERLQALADELARGAAPSLQSLFSTPLAQLPTRPTAAPVSSELLHTQNMHPNYVVNTRKTKPTTNLIDYTSIPVAQRDPLFTVPDTPPFDGTLRRVPMLRAITLESEVLDAIKNKNILYGTLMTLSAIGGAEARIVPALQANAQKQIRVGMPIGATATLHGERMYDFVDKLVQCVLPRIREYTGIEPVGDGLGTFRIVIPASSVGYFPDIEPYFEMFPRLDEVSVTFHTTAWNDREAMLLLSGFQLPFRPEVTKVEAVEVEEDPWAKFKKKQRK</sequence>
<dbReference type="AlphaFoldDB" id="A0A4P9XBI0"/>
<evidence type="ECO:0000313" key="6">
    <source>
        <dbReference type="Proteomes" id="UP000274922"/>
    </source>
</evidence>
<dbReference type="EMBL" id="ML014136">
    <property type="protein sequence ID" value="RKP02735.1"/>
    <property type="molecule type" value="Genomic_DNA"/>
</dbReference>
<dbReference type="SUPFAM" id="SSF55282">
    <property type="entry name" value="RL5-like"/>
    <property type="match status" value="1"/>
</dbReference>
<feature type="domain" description="Large ribosomal subunit protein uL5 C-terminal" evidence="4">
    <location>
        <begin position="207"/>
        <end position="303"/>
    </location>
</feature>
<dbReference type="PANTHER" id="PTHR11994">
    <property type="entry name" value="60S RIBOSOMAL PROTEIN L11-RELATED"/>
    <property type="match status" value="1"/>
</dbReference>
<reference evidence="6" key="1">
    <citation type="journal article" date="2018" name="Nat. Microbiol.">
        <title>Leveraging single-cell genomics to expand the fungal tree of life.</title>
        <authorList>
            <person name="Ahrendt S.R."/>
            <person name="Quandt C.A."/>
            <person name="Ciobanu D."/>
            <person name="Clum A."/>
            <person name="Salamov A."/>
            <person name="Andreopoulos B."/>
            <person name="Cheng J.F."/>
            <person name="Woyke T."/>
            <person name="Pelin A."/>
            <person name="Henrissat B."/>
            <person name="Reynolds N.K."/>
            <person name="Benny G.L."/>
            <person name="Smith M.E."/>
            <person name="James T.Y."/>
            <person name="Grigoriev I.V."/>
        </authorList>
    </citation>
    <scope>NUCLEOTIDE SEQUENCE [LARGE SCALE GENOMIC DNA]</scope>
    <source>
        <strain evidence="6">ATCC 52028</strain>
    </source>
</reference>
<name>A0A4P9XBI0_9FUNG</name>
<dbReference type="GO" id="GO:1990904">
    <property type="term" value="C:ribonucleoprotein complex"/>
    <property type="evidence" value="ECO:0007669"/>
    <property type="project" value="UniProtKB-KW"/>
</dbReference>
<evidence type="ECO:0000313" key="5">
    <source>
        <dbReference type="EMBL" id="RKP02735.1"/>
    </source>
</evidence>
<comment type="similarity">
    <text evidence="1">Belongs to the universal ribosomal protein uL5 family.</text>
</comment>
<dbReference type="InterPro" id="IPR022803">
    <property type="entry name" value="Ribosomal_uL5_dom_sf"/>
</dbReference>
<evidence type="ECO:0000256" key="1">
    <source>
        <dbReference type="ARBA" id="ARBA00008553"/>
    </source>
</evidence>
<accession>A0A4P9XBI0</accession>
<dbReference type="OrthoDB" id="539541at2759"/>
<dbReference type="Proteomes" id="UP000274922">
    <property type="component" value="Unassembled WGS sequence"/>
</dbReference>
<gene>
    <name evidence="5" type="ORF">CXG81DRAFT_10445</name>
</gene>
<proteinExistence type="inferred from homology"/>
<keyword evidence="6" id="KW-1185">Reference proteome</keyword>
<evidence type="ECO:0000259" key="4">
    <source>
        <dbReference type="Pfam" id="PF00673"/>
    </source>
</evidence>
<dbReference type="GO" id="GO:0006412">
    <property type="term" value="P:translation"/>
    <property type="evidence" value="ECO:0007669"/>
    <property type="project" value="InterPro"/>
</dbReference>
<organism evidence="5 6">
    <name type="scientific">Caulochytrium protostelioides</name>
    <dbReference type="NCBI Taxonomy" id="1555241"/>
    <lineage>
        <taxon>Eukaryota</taxon>
        <taxon>Fungi</taxon>
        <taxon>Fungi incertae sedis</taxon>
        <taxon>Chytridiomycota</taxon>
        <taxon>Chytridiomycota incertae sedis</taxon>
        <taxon>Chytridiomycetes</taxon>
        <taxon>Caulochytriales</taxon>
        <taxon>Caulochytriaceae</taxon>
        <taxon>Caulochytrium</taxon>
    </lineage>
</organism>
<evidence type="ECO:0000256" key="3">
    <source>
        <dbReference type="ARBA" id="ARBA00023274"/>
    </source>
</evidence>